<dbReference type="Proteomes" id="UP001199916">
    <property type="component" value="Unassembled WGS sequence"/>
</dbReference>
<sequence>MKKRLSAILIMASISMVLAVPAFAVDGSSYDGGMNTNANNGYNTNTTGNYNTSNVRTNAVNGNRGNNYGWLGLLGLVGLAGLRKRNDEYSGQRS</sequence>
<dbReference type="EMBL" id="JAJNBZ010000002">
    <property type="protein sequence ID" value="MCE5168633.1"/>
    <property type="molecule type" value="Genomic_DNA"/>
</dbReference>
<keyword evidence="1" id="KW-0732">Signal</keyword>
<evidence type="ECO:0000313" key="2">
    <source>
        <dbReference type="EMBL" id="MCE5168633.1"/>
    </source>
</evidence>
<dbReference type="RefSeq" id="WP_233695850.1">
    <property type="nucleotide sequence ID" value="NZ_JAJNBZ010000002.1"/>
</dbReference>
<proteinExistence type="predicted"/>
<keyword evidence="3" id="KW-1185">Reference proteome</keyword>
<protein>
    <submittedName>
        <fullName evidence="2">WGxxGxxG-CTERM domain-containing protein</fullName>
    </submittedName>
</protein>
<feature type="signal peptide" evidence="1">
    <location>
        <begin position="1"/>
        <end position="24"/>
    </location>
</feature>
<comment type="caution">
    <text evidence="2">The sequence shown here is derived from an EMBL/GenBank/DDBJ whole genome shotgun (WGS) entry which is preliminary data.</text>
</comment>
<reference evidence="2 3" key="1">
    <citation type="submission" date="2021-11" db="EMBL/GenBank/DDBJ databases">
        <title>Draft genome sequence of Paenibacillus profundus YoMME, a new Gram-positive bacteria with exoelectrogenic properties.</title>
        <authorList>
            <person name="Hubenova Y."/>
            <person name="Hubenova E."/>
            <person name="Manasiev Y."/>
            <person name="Peykov S."/>
            <person name="Mitov M."/>
        </authorList>
    </citation>
    <scope>NUCLEOTIDE SEQUENCE [LARGE SCALE GENOMIC DNA]</scope>
    <source>
        <strain evidence="2 3">YoMME</strain>
    </source>
</reference>
<feature type="chain" id="PRO_5045286973" evidence="1">
    <location>
        <begin position="25"/>
        <end position="94"/>
    </location>
</feature>
<gene>
    <name evidence="2" type="ORF">LQV63_04810</name>
</gene>
<evidence type="ECO:0000313" key="3">
    <source>
        <dbReference type="Proteomes" id="UP001199916"/>
    </source>
</evidence>
<name>A0ABS8Y9U4_9BACL</name>
<accession>A0ABS8Y9U4</accession>
<dbReference type="NCBIfam" id="NF041742">
    <property type="entry name" value="WGxxGxxG_fam"/>
    <property type="match status" value="1"/>
</dbReference>
<evidence type="ECO:0000256" key="1">
    <source>
        <dbReference type="SAM" id="SignalP"/>
    </source>
</evidence>
<dbReference type="NCBIfam" id="NF038039">
    <property type="entry name" value="WGxxGxxG-CTERM"/>
    <property type="match status" value="1"/>
</dbReference>
<organism evidence="2 3">
    <name type="scientific">Paenibacillus profundus</name>
    <dbReference type="NCBI Taxonomy" id="1173085"/>
    <lineage>
        <taxon>Bacteria</taxon>
        <taxon>Bacillati</taxon>
        <taxon>Bacillota</taxon>
        <taxon>Bacilli</taxon>
        <taxon>Bacillales</taxon>
        <taxon>Paenibacillaceae</taxon>
        <taxon>Paenibacillus</taxon>
    </lineage>
</organism>